<keyword evidence="2" id="KW-0808">Transferase</keyword>
<feature type="domain" description="N-acetyltransferase" evidence="1">
    <location>
        <begin position="12"/>
        <end position="153"/>
    </location>
</feature>
<dbReference type="AlphaFoldDB" id="A0A412FZG2"/>
<keyword evidence="3" id="KW-1185">Reference proteome</keyword>
<name>A0A412FZG2_9FIRM</name>
<dbReference type="InterPro" id="IPR000182">
    <property type="entry name" value="GNAT_dom"/>
</dbReference>
<dbReference type="InterPro" id="IPR016181">
    <property type="entry name" value="Acyl_CoA_acyltransferase"/>
</dbReference>
<evidence type="ECO:0000313" key="2">
    <source>
        <dbReference type="EMBL" id="RGR73584.1"/>
    </source>
</evidence>
<dbReference type="GeneID" id="83015767"/>
<gene>
    <name evidence="2" type="ORF">DWY25_10185</name>
</gene>
<dbReference type="GO" id="GO:0016747">
    <property type="term" value="F:acyltransferase activity, transferring groups other than amino-acyl groups"/>
    <property type="evidence" value="ECO:0007669"/>
    <property type="project" value="InterPro"/>
</dbReference>
<dbReference type="CDD" id="cd04301">
    <property type="entry name" value="NAT_SF"/>
    <property type="match status" value="1"/>
</dbReference>
<dbReference type="PANTHER" id="PTHR43072">
    <property type="entry name" value="N-ACETYLTRANSFERASE"/>
    <property type="match status" value="1"/>
</dbReference>
<protein>
    <submittedName>
        <fullName evidence="2">GNAT family N-acetyltransferase</fullName>
    </submittedName>
</protein>
<organism evidence="2 3">
    <name type="scientific">Holdemania filiformis</name>
    <dbReference type="NCBI Taxonomy" id="61171"/>
    <lineage>
        <taxon>Bacteria</taxon>
        <taxon>Bacillati</taxon>
        <taxon>Bacillota</taxon>
        <taxon>Erysipelotrichia</taxon>
        <taxon>Erysipelotrichales</taxon>
        <taxon>Erysipelotrichaceae</taxon>
        <taxon>Holdemania</taxon>
    </lineage>
</organism>
<accession>A0A412FZG2</accession>
<proteinExistence type="predicted"/>
<dbReference type="Gene3D" id="3.40.630.30">
    <property type="match status" value="1"/>
</dbReference>
<dbReference type="Pfam" id="PF00583">
    <property type="entry name" value="Acetyltransf_1"/>
    <property type="match status" value="1"/>
</dbReference>
<evidence type="ECO:0000259" key="1">
    <source>
        <dbReference type="PROSITE" id="PS51186"/>
    </source>
</evidence>
<evidence type="ECO:0000313" key="3">
    <source>
        <dbReference type="Proteomes" id="UP000284178"/>
    </source>
</evidence>
<comment type="caution">
    <text evidence="2">The sequence shown here is derived from an EMBL/GenBank/DDBJ whole genome shotgun (WGS) entry which is preliminary data.</text>
</comment>
<reference evidence="2 3" key="1">
    <citation type="submission" date="2018-08" db="EMBL/GenBank/DDBJ databases">
        <title>A genome reference for cultivated species of the human gut microbiota.</title>
        <authorList>
            <person name="Zou Y."/>
            <person name="Xue W."/>
            <person name="Luo G."/>
        </authorList>
    </citation>
    <scope>NUCLEOTIDE SEQUENCE [LARGE SCALE GENOMIC DNA]</scope>
    <source>
        <strain evidence="2 3">AF24-29</strain>
    </source>
</reference>
<dbReference type="PANTHER" id="PTHR43072:SF60">
    <property type="entry name" value="L-2,4-DIAMINOBUTYRIC ACID ACETYLTRANSFERASE"/>
    <property type="match status" value="1"/>
</dbReference>
<dbReference type="EMBL" id="QRUP01000011">
    <property type="protein sequence ID" value="RGR73584.1"/>
    <property type="molecule type" value="Genomic_DNA"/>
</dbReference>
<sequence length="153" mass="17832">MNIELASLNNLIDIKELYELLFSDMAKLQPKYFQTAIQEEDFIKSIIESERDDILIAKEKNQILGFALVQEQTTPAYHCFVFHRYAYLMDIVVAPDQRGKGVGKALLNEVINWAKIKKLEYVELSVLTQNKNAIEMYEKMDFVECSKVMRMNL</sequence>
<dbReference type="Proteomes" id="UP000284178">
    <property type="component" value="Unassembled WGS sequence"/>
</dbReference>
<dbReference type="RefSeq" id="WP_117895136.1">
    <property type="nucleotide sequence ID" value="NZ_CABJCV010000011.1"/>
</dbReference>
<dbReference type="SUPFAM" id="SSF55729">
    <property type="entry name" value="Acyl-CoA N-acyltransferases (Nat)"/>
    <property type="match status" value="1"/>
</dbReference>
<dbReference type="PROSITE" id="PS51186">
    <property type="entry name" value="GNAT"/>
    <property type="match status" value="1"/>
</dbReference>